<evidence type="ECO:0000256" key="4">
    <source>
        <dbReference type="ARBA" id="ARBA00022840"/>
    </source>
</evidence>
<dbReference type="Proteomes" id="UP000013049">
    <property type="component" value="Unassembled WGS sequence"/>
</dbReference>
<keyword evidence="2 6" id="KW-0378">Hydrolase</keyword>
<dbReference type="Gene3D" id="3.40.50.300">
    <property type="entry name" value="P-loop containing nucleotide triphosphate hydrolases"/>
    <property type="match status" value="2"/>
</dbReference>
<dbReference type="PATRIC" id="fig|1217712.3.peg.766"/>
<evidence type="ECO:0000259" key="7">
    <source>
        <dbReference type="PROSITE" id="PS51198"/>
    </source>
</evidence>
<dbReference type="AlphaFoldDB" id="N8W9H3"/>
<dbReference type="GO" id="GO:0016787">
    <property type="term" value="F:hydrolase activity"/>
    <property type="evidence" value="ECO:0007669"/>
    <property type="project" value="UniProtKB-UniRule"/>
</dbReference>
<keyword evidence="1 6" id="KW-0547">Nucleotide-binding</keyword>
<gene>
    <name evidence="8" type="ORF">F971_00801</name>
</gene>
<dbReference type="Pfam" id="PF00580">
    <property type="entry name" value="UvrD-helicase"/>
    <property type="match status" value="1"/>
</dbReference>
<dbReference type="InterPro" id="IPR014016">
    <property type="entry name" value="UvrD-like_ATP-bd"/>
</dbReference>
<dbReference type="EMBL" id="APPC01000012">
    <property type="protein sequence ID" value="ENU93543.1"/>
    <property type="molecule type" value="Genomic_DNA"/>
</dbReference>
<feature type="binding site" evidence="6">
    <location>
        <begin position="24"/>
        <end position="31"/>
    </location>
    <ligand>
        <name>ATP</name>
        <dbReference type="ChEBI" id="CHEBI:30616"/>
    </ligand>
</feature>
<dbReference type="InterPro" id="IPR027417">
    <property type="entry name" value="P-loop_NTPase"/>
</dbReference>
<sequence length="589" mass="67757">MKYTNEQISYIKDAKITENIFLNACPGSGKTETIAQRVANEIESWSNFPSGIAVLSFTKSAAKEIEHRIKKKIKGQSTYPHFIGTFDSFILKNIVNPLAKDISKYEGDKGDYSFKVVNYNSQLFFLTNRKYGYSFQKISGHHVEIDGRTGDFKFHTPDQKLNRALNNITFDQSQKKDIFDAKKRCRDAGFLTHKDIEYLAESILNERANTQEYAKKIAKRFPLVIVDECQDLSFEQLNILRAIMLNGAKLHFIGDLNQSIYEFRGVDPDNIIEFISENNFQEIRLTKNFRSCQKIVNIATNIMKSDPIVANFESLNPSCFVLQYDNSPSEVIHRFDELTKEYTNRVIVARGHQTLKQLFIVDSTPKLAAEFLLSSILNFDEASYTSINQSLIEFSEFIKNKVQLETKSSDYNCPQVIESELDWRLFLYNSIQYLLNNDLKLDSCTWTDWSKKVNAVIINLHKQEFVLPEIYEALEKSNFRIKSPSNKASVCISNFRREDTVSNISFRKSTIHGVKGETHEATMLISNPTRNGDGTHWSHWIRDKTSEAARFAYVASSRPKHILVWGVKKLKSSEKTELKSLGFEILDIK</sequence>
<keyword evidence="4 6" id="KW-0067">ATP-binding</keyword>
<protein>
    <recommendedName>
        <fullName evidence="5">DNA 3'-5' helicase II</fullName>
    </recommendedName>
</protein>
<dbReference type="PANTHER" id="PTHR11070">
    <property type="entry name" value="UVRD / RECB / PCRA DNA HELICASE FAMILY MEMBER"/>
    <property type="match status" value="1"/>
</dbReference>
<dbReference type="GO" id="GO:0005524">
    <property type="term" value="F:ATP binding"/>
    <property type="evidence" value="ECO:0007669"/>
    <property type="project" value="UniProtKB-UniRule"/>
</dbReference>
<organism evidence="8 9">
    <name type="scientific">Acinetobacter vivianii</name>
    <dbReference type="NCBI Taxonomy" id="1776742"/>
    <lineage>
        <taxon>Bacteria</taxon>
        <taxon>Pseudomonadati</taxon>
        <taxon>Pseudomonadota</taxon>
        <taxon>Gammaproteobacteria</taxon>
        <taxon>Moraxellales</taxon>
        <taxon>Moraxellaceae</taxon>
        <taxon>Acinetobacter</taxon>
    </lineage>
</organism>
<dbReference type="GO" id="GO:0043138">
    <property type="term" value="F:3'-5' DNA helicase activity"/>
    <property type="evidence" value="ECO:0007669"/>
    <property type="project" value="TreeGrafter"/>
</dbReference>
<dbReference type="GO" id="GO:0000725">
    <property type="term" value="P:recombinational repair"/>
    <property type="evidence" value="ECO:0007669"/>
    <property type="project" value="TreeGrafter"/>
</dbReference>
<dbReference type="InterPro" id="IPR000212">
    <property type="entry name" value="DNA_helicase_UvrD/REP"/>
</dbReference>
<evidence type="ECO:0000256" key="2">
    <source>
        <dbReference type="ARBA" id="ARBA00022801"/>
    </source>
</evidence>
<keyword evidence="3 6" id="KW-0347">Helicase</keyword>
<accession>N8W9H3</accession>
<dbReference type="PANTHER" id="PTHR11070:SF2">
    <property type="entry name" value="ATP-DEPENDENT DNA HELICASE SRS2"/>
    <property type="match status" value="1"/>
</dbReference>
<evidence type="ECO:0000256" key="5">
    <source>
        <dbReference type="ARBA" id="ARBA00034923"/>
    </source>
</evidence>
<comment type="caution">
    <text evidence="8">The sequence shown here is derived from an EMBL/GenBank/DDBJ whole genome shotgun (WGS) entry which is preliminary data.</text>
</comment>
<evidence type="ECO:0000256" key="3">
    <source>
        <dbReference type="ARBA" id="ARBA00022806"/>
    </source>
</evidence>
<proteinExistence type="predicted"/>
<evidence type="ECO:0000256" key="1">
    <source>
        <dbReference type="ARBA" id="ARBA00022741"/>
    </source>
</evidence>
<evidence type="ECO:0000313" key="9">
    <source>
        <dbReference type="Proteomes" id="UP000013049"/>
    </source>
</evidence>
<dbReference type="GO" id="GO:0003677">
    <property type="term" value="F:DNA binding"/>
    <property type="evidence" value="ECO:0007669"/>
    <property type="project" value="InterPro"/>
</dbReference>
<evidence type="ECO:0000313" key="8">
    <source>
        <dbReference type="EMBL" id="ENU93543.1"/>
    </source>
</evidence>
<dbReference type="eggNOG" id="COG0210">
    <property type="taxonomic scope" value="Bacteria"/>
</dbReference>
<name>N8W9H3_9GAMM</name>
<evidence type="ECO:0000256" key="6">
    <source>
        <dbReference type="PROSITE-ProRule" id="PRU00560"/>
    </source>
</evidence>
<dbReference type="PROSITE" id="PS51198">
    <property type="entry name" value="UVRD_HELICASE_ATP_BIND"/>
    <property type="match status" value="1"/>
</dbReference>
<dbReference type="SUPFAM" id="SSF52540">
    <property type="entry name" value="P-loop containing nucleoside triphosphate hydrolases"/>
    <property type="match status" value="1"/>
</dbReference>
<dbReference type="RefSeq" id="WP_004775470.1">
    <property type="nucleotide sequence ID" value="NZ_KB849367.1"/>
</dbReference>
<feature type="domain" description="UvrD-like helicase ATP-binding" evidence="7">
    <location>
        <begin position="3"/>
        <end position="292"/>
    </location>
</feature>
<reference evidence="8 9" key="1">
    <citation type="submission" date="2013-02" db="EMBL/GenBank/DDBJ databases">
        <title>The Genome Sequence of Acinetobacter sp. NIPH 758.</title>
        <authorList>
            <consortium name="The Broad Institute Genome Sequencing Platform"/>
            <consortium name="The Broad Institute Genome Sequencing Center for Infectious Disease"/>
            <person name="Cerqueira G."/>
            <person name="Feldgarden M."/>
            <person name="Courvalin P."/>
            <person name="Perichon B."/>
            <person name="Grillot-Courvalin C."/>
            <person name="Clermont D."/>
            <person name="Rocha E."/>
            <person name="Yoon E.-J."/>
            <person name="Nemec A."/>
            <person name="Walker B."/>
            <person name="Young S.K."/>
            <person name="Zeng Q."/>
            <person name="Gargeya S."/>
            <person name="Fitzgerald M."/>
            <person name="Haas B."/>
            <person name="Abouelleil A."/>
            <person name="Alvarado L."/>
            <person name="Arachchi H.M."/>
            <person name="Berlin A.M."/>
            <person name="Chapman S.B."/>
            <person name="Dewar J."/>
            <person name="Goldberg J."/>
            <person name="Griggs A."/>
            <person name="Gujja S."/>
            <person name="Hansen M."/>
            <person name="Howarth C."/>
            <person name="Imamovic A."/>
            <person name="Larimer J."/>
            <person name="McCowan C."/>
            <person name="Murphy C."/>
            <person name="Neiman D."/>
            <person name="Pearson M."/>
            <person name="Priest M."/>
            <person name="Roberts A."/>
            <person name="Saif S."/>
            <person name="Shea T."/>
            <person name="Sisk P."/>
            <person name="Sykes S."/>
            <person name="Wortman J."/>
            <person name="Nusbaum C."/>
            <person name="Birren B."/>
        </authorList>
    </citation>
    <scope>NUCLEOTIDE SEQUENCE [LARGE SCALE GENOMIC DNA]</scope>
    <source>
        <strain evidence="8 9">NIPH 758</strain>
    </source>
</reference>
<dbReference type="HOGENOM" id="CLU_004585_8_2_6"/>